<evidence type="ECO:0000313" key="6">
    <source>
        <dbReference type="Proteomes" id="UP000327468"/>
    </source>
</evidence>
<dbReference type="Proteomes" id="UP000327468">
    <property type="component" value="Chromosome 23"/>
</dbReference>
<evidence type="ECO:0000256" key="3">
    <source>
        <dbReference type="SAM" id="MobiDB-lite"/>
    </source>
</evidence>
<dbReference type="Gene3D" id="2.30.30.40">
    <property type="entry name" value="SH3 Domains"/>
    <property type="match status" value="1"/>
</dbReference>
<dbReference type="SUPFAM" id="SSF55550">
    <property type="entry name" value="SH2 domain"/>
    <property type="match status" value="1"/>
</dbReference>
<dbReference type="Pfam" id="PF00017">
    <property type="entry name" value="SH2"/>
    <property type="match status" value="1"/>
</dbReference>
<feature type="domain" description="SH2" evidence="4">
    <location>
        <begin position="140"/>
        <end position="231"/>
    </location>
</feature>
<comment type="caution">
    <text evidence="5">The sequence shown here is derived from an EMBL/GenBank/DDBJ whole genome shotgun (WGS) entry which is preliminary data.</text>
</comment>
<keyword evidence="1" id="KW-0728">SH3 domain</keyword>
<keyword evidence="2" id="KW-0727">SH2 domain</keyword>
<evidence type="ECO:0000259" key="4">
    <source>
        <dbReference type="PROSITE" id="PS50001"/>
    </source>
</evidence>
<protein>
    <recommendedName>
        <fullName evidence="4">SH2 domain-containing protein</fullName>
    </recommendedName>
</protein>
<keyword evidence="6" id="KW-1185">Reference proteome</keyword>
<evidence type="ECO:0000313" key="5">
    <source>
        <dbReference type="EMBL" id="KAB5530848.1"/>
    </source>
</evidence>
<gene>
    <name evidence="5" type="ORF">PHYPO_G00134050</name>
</gene>
<dbReference type="InterPro" id="IPR001452">
    <property type="entry name" value="SH3_domain"/>
</dbReference>
<name>A0A5N5KKR9_PANHP</name>
<dbReference type="Gene3D" id="3.30.505.10">
    <property type="entry name" value="SH2 domain"/>
    <property type="match status" value="1"/>
</dbReference>
<dbReference type="PRINTS" id="PR00401">
    <property type="entry name" value="SH2DOMAIN"/>
</dbReference>
<sequence>MVSGCVLSSSSFQQRKCSARGRVLTFRLKPFNTEVEWIHISSRTEIKFSSRTAIMGNIIKGQVAENHTATNHFDASFKDDENLVVISDYPCRDISEPMFRMGEKLKVLAQEACWWKVRSLQTGTENYIPNNHVAKVYHGWLFEGVGRQKAEELLHLPGNTVGSFLIRESPSQRGVYSLSVRHRVIKHYKILRLDNSWYYISPRLTFQCLEDMVNHYSDSSDGICCILSAPCLALSSTAPSSVSQAPPVVMRHNFNWRKVNKSQLLNSDNQSSVDSRHSMVSYGVRSSIAAYLSIAEEEERKRRRNKKGWTVYGMPDNSDMERENIN</sequence>
<evidence type="ECO:0000256" key="1">
    <source>
        <dbReference type="ARBA" id="ARBA00022443"/>
    </source>
</evidence>
<accession>A0A5N5KKR9</accession>
<dbReference type="PANTHER" id="PTHR46037">
    <property type="entry name" value="PROTEIN ENHANCER OF SEVENLESS 2B"/>
    <property type="match status" value="1"/>
</dbReference>
<reference evidence="5 6" key="1">
    <citation type="submission" date="2019-06" db="EMBL/GenBank/DDBJ databases">
        <title>A chromosome-scale genome assembly of the striped catfish, Pangasianodon hypophthalmus.</title>
        <authorList>
            <person name="Wen M."/>
            <person name="Zahm M."/>
            <person name="Roques C."/>
            <person name="Cabau C."/>
            <person name="Klopp C."/>
            <person name="Donnadieu C."/>
            <person name="Jouanno E."/>
            <person name="Avarre J.-C."/>
            <person name="Campet M."/>
            <person name="Ha T.T.T."/>
            <person name="Dugue R."/>
            <person name="Lampietro C."/>
            <person name="Louis A."/>
            <person name="Herpin A."/>
            <person name="Echchiki A."/>
            <person name="Berthelot C."/>
            <person name="Parey E."/>
            <person name="Roest-Crollius H."/>
            <person name="Braasch I."/>
            <person name="Postlethwait J."/>
            <person name="Bobe J."/>
            <person name="Montfort J."/>
            <person name="Bouchez O."/>
            <person name="Begum T."/>
            <person name="Schartl M."/>
            <person name="Guiguen Y."/>
        </authorList>
    </citation>
    <scope>NUCLEOTIDE SEQUENCE [LARGE SCALE GENOMIC DNA]</scope>
    <source>
        <strain evidence="5 6">Indonesia</strain>
        <tissue evidence="5">Blood</tissue>
    </source>
</reference>
<dbReference type="InterPro" id="IPR000980">
    <property type="entry name" value="SH2"/>
</dbReference>
<dbReference type="SMART" id="SM00252">
    <property type="entry name" value="SH2"/>
    <property type="match status" value="1"/>
</dbReference>
<dbReference type="PROSITE" id="PS50001">
    <property type="entry name" value="SH2"/>
    <property type="match status" value="1"/>
</dbReference>
<dbReference type="EMBL" id="VFJC01000024">
    <property type="protein sequence ID" value="KAB5530848.1"/>
    <property type="molecule type" value="Genomic_DNA"/>
</dbReference>
<feature type="region of interest" description="Disordered" evidence="3">
    <location>
        <begin position="303"/>
        <end position="326"/>
    </location>
</feature>
<dbReference type="Pfam" id="PF00018">
    <property type="entry name" value="SH3_1"/>
    <property type="match status" value="1"/>
</dbReference>
<dbReference type="InterPro" id="IPR043539">
    <property type="entry name" value="Grb2-like"/>
</dbReference>
<dbReference type="FunFam" id="3.30.505.10:FF:000039">
    <property type="entry name" value="src-like-adapter isoform X1"/>
    <property type="match status" value="1"/>
</dbReference>
<dbReference type="InterPro" id="IPR036860">
    <property type="entry name" value="SH2_dom_sf"/>
</dbReference>
<proteinExistence type="predicted"/>
<evidence type="ECO:0000256" key="2">
    <source>
        <dbReference type="PROSITE-ProRule" id="PRU00191"/>
    </source>
</evidence>
<organism evidence="5 6">
    <name type="scientific">Pangasianodon hypophthalmus</name>
    <name type="common">Striped catfish</name>
    <name type="synonym">Helicophagus hypophthalmus</name>
    <dbReference type="NCBI Taxonomy" id="310915"/>
    <lineage>
        <taxon>Eukaryota</taxon>
        <taxon>Metazoa</taxon>
        <taxon>Chordata</taxon>
        <taxon>Craniata</taxon>
        <taxon>Vertebrata</taxon>
        <taxon>Euteleostomi</taxon>
        <taxon>Actinopterygii</taxon>
        <taxon>Neopterygii</taxon>
        <taxon>Teleostei</taxon>
        <taxon>Ostariophysi</taxon>
        <taxon>Siluriformes</taxon>
        <taxon>Pangasiidae</taxon>
        <taxon>Pangasianodon</taxon>
    </lineage>
</organism>
<dbReference type="AlphaFoldDB" id="A0A5N5KKR9"/>